<proteinExistence type="predicted"/>
<evidence type="ECO:0000313" key="1">
    <source>
        <dbReference type="EMBL" id="GAF93987.1"/>
    </source>
</evidence>
<name>X0U0R0_9ZZZZ</name>
<sequence length="276" mass="29314">GQSIELTKFDTFEKVQDEVLSILLQARKKDLEPSKIQSLLAPLFEDISTSEGGVELGEDVKQSIAGLIAKRAKAAGGDLFVGGVGQDILVEGASSKGRGKELGTEEAQGQFLKVFFTDAAQVFNQPLKDQLEELGKDTGQKLEVLQNLFDLPQDTLKNLAASFKDLSDDAIEGLPKQIDRLTDSLIRLQEALPPVDEGDKAKPPVKPAGGLVAEGNALGGPIFRRQGTDTVPAMLTPGEFVVNRAAAQQNMGLLTAINKSDGSGAMVRDGVTFAAK</sequence>
<accession>X0U0R0</accession>
<feature type="non-terminal residue" evidence="1">
    <location>
        <position position="276"/>
    </location>
</feature>
<reference evidence="1" key="1">
    <citation type="journal article" date="2014" name="Front. Microbiol.">
        <title>High frequency of phylogenetically diverse reductive dehalogenase-homologous genes in deep subseafloor sedimentary metagenomes.</title>
        <authorList>
            <person name="Kawai M."/>
            <person name="Futagami T."/>
            <person name="Toyoda A."/>
            <person name="Takaki Y."/>
            <person name="Nishi S."/>
            <person name="Hori S."/>
            <person name="Arai W."/>
            <person name="Tsubouchi T."/>
            <person name="Morono Y."/>
            <person name="Uchiyama I."/>
            <person name="Ito T."/>
            <person name="Fujiyama A."/>
            <person name="Inagaki F."/>
            <person name="Takami H."/>
        </authorList>
    </citation>
    <scope>NUCLEOTIDE SEQUENCE</scope>
    <source>
        <strain evidence="1">Expedition CK06-06</strain>
    </source>
</reference>
<protein>
    <submittedName>
        <fullName evidence="1">Uncharacterized protein</fullName>
    </submittedName>
</protein>
<feature type="non-terminal residue" evidence="1">
    <location>
        <position position="1"/>
    </location>
</feature>
<dbReference type="EMBL" id="BARS01018395">
    <property type="protein sequence ID" value="GAF93987.1"/>
    <property type="molecule type" value="Genomic_DNA"/>
</dbReference>
<gene>
    <name evidence="1" type="ORF">S01H1_29933</name>
</gene>
<organism evidence="1">
    <name type="scientific">marine sediment metagenome</name>
    <dbReference type="NCBI Taxonomy" id="412755"/>
    <lineage>
        <taxon>unclassified sequences</taxon>
        <taxon>metagenomes</taxon>
        <taxon>ecological metagenomes</taxon>
    </lineage>
</organism>
<comment type="caution">
    <text evidence="1">The sequence shown here is derived from an EMBL/GenBank/DDBJ whole genome shotgun (WGS) entry which is preliminary data.</text>
</comment>
<dbReference type="AlphaFoldDB" id="X0U0R0"/>